<comment type="caution">
    <text evidence="1">The sequence shown here is derived from an EMBL/GenBank/DDBJ whole genome shotgun (WGS) entry which is preliminary data.</text>
</comment>
<dbReference type="EMBL" id="CAJVPY010002082">
    <property type="protein sequence ID" value="CAG8547872.1"/>
    <property type="molecule type" value="Genomic_DNA"/>
</dbReference>
<evidence type="ECO:0000313" key="2">
    <source>
        <dbReference type="Proteomes" id="UP000789405"/>
    </source>
</evidence>
<keyword evidence="2" id="KW-1185">Reference proteome</keyword>
<dbReference type="Proteomes" id="UP000789405">
    <property type="component" value="Unassembled WGS sequence"/>
</dbReference>
<protein>
    <submittedName>
        <fullName evidence="1">12396_t:CDS:1</fullName>
    </submittedName>
</protein>
<evidence type="ECO:0000313" key="1">
    <source>
        <dbReference type="EMBL" id="CAG8547872.1"/>
    </source>
</evidence>
<dbReference type="AlphaFoldDB" id="A0A9N9AZK8"/>
<gene>
    <name evidence="1" type="ORF">DERYTH_LOCUS5121</name>
</gene>
<reference evidence="1" key="1">
    <citation type="submission" date="2021-06" db="EMBL/GenBank/DDBJ databases">
        <authorList>
            <person name="Kallberg Y."/>
            <person name="Tangrot J."/>
            <person name="Rosling A."/>
        </authorList>
    </citation>
    <scope>NUCLEOTIDE SEQUENCE</scope>
    <source>
        <strain evidence="1">MA453B</strain>
    </source>
</reference>
<name>A0A9N9AZK8_9GLOM</name>
<proteinExistence type="predicted"/>
<organism evidence="1 2">
    <name type="scientific">Dentiscutata erythropus</name>
    <dbReference type="NCBI Taxonomy" id="1348616"/>
    <lineage>
        <taxon>Eukaryota</taxon>
        <taxon>Fungi</taxon>
        <taxon>Fungi incertae sedis</taxon>
        <taxon>Mucoromycota</taxon>
        <taxon>Glomeromycotina</taxon>
        <taxon>Glomeromycetes</taxon>
        <taxon>Diversisporales</taxon>
        <taxon>Gigasporaceae</taxon>
        <taxon>Dentiscutata</taxon>
    </lineage>
</organism>
<sequence length="47" mass="5155">MASFSAPFSDLEMNEPNSSISEAETLLVIPYPYSHKEGTTTNMAECI</sequence>
<accession>A0A9N9AZK8</accession>